<protein>
    <recommendedName>
        <fullName evidence="2">DUF3631 domain-containing protein</fullName>
    </recommendedName>
</protein>
<keyword evidence="4" id="KW-1185">Reference proteome</keyword>
<comment type="caution">
    <text evidence="3">The sequence shown here is derived from an EMBL/GenBank/DDBJ whole genome shotgun (WGS) entry which is preliminary data.</text>
</comment>
<proteinExistence type="predicted"/>
<evidence type="ECO:0000313" key="4">
    <source>
        <dbReference type="Proteomes" id="UP000185596"/>
    </source>
</evidence>
<organism evidence="3 4">
    <name type="scientific">Actinophytocola xanthii</name>
    <dbReference type="NCBI Taxonomy" id="1912961"/>
    <lineage>
        <taxon>Bacteria</taxon>
        <taxon>Bacillati</taxon>
        <taxon>Actinomycetota</taxon>
        <taxon>Actinomycetes</taxon>
        <taxon>Pseudonocardiales</taxon>
        <taxon>Pseudonocardiaceae</taxon>
    </lineage>
</organism>
<feature type="region of interest" description="Disordered" evidence="1">
    <location>
        <begin position="360"/>
        <end position="419"/>
    </location>
</feature>
<evidence type="ECO:0000259" key="2">
    <source>
        <dbReference type="Pfam" id="PF12307"/>
    </source>
</evidence>
<dbReference type="AlphaFoldDB" id="A0A1Q8CSS7"/>
<reference evidence="3 4" key="1">
    <citation type="submission" date="2016-12" db="EMBL/GenBank/DDBJ databases">
        <title>The draft genome sequence of Actinophytocola sp. 11-183.</title>
        <authorList>
            <person name="Wang W."/>
            <person name="Yuan L."/>
        </authorList>
    </citation>
    <scope>NUCLEOTIDE SEQUENCE [LARGE SCALE GENOMIC DNA]</scope>
    <source>
        <strain evidence="3 4">11-183</strain>
    </source>
</reference>
<dbReference type="Proteomes" id="UP000185596">
    <property type="component" value="Unassembled WGS sequence"/>
</dbReference>
<dbReference type="EMBL" id="MSIE01000017">
    <property type="protein sequence ID" value="OLF17403.1"/>
    <property type="molecule type" value="Genomic_DNA"/>
</dbReference>
<evidence type="ECO:0000313" key="3">
    <source>
        <dbReference type="EMBL" id="OLF17403.1"/>
    </source>
</evidence>
<name>A0A1Q8CSS7_9PSEU</name>
<dbReference type="STRING" id="1912961.BU204_11545"/>
<evidence type="ECO:0000256" key="1">
    <source>
        <dbReference type="SAM" id="MobiDB-lite"/>
    </source>
</evidence>
<sequence length="419" mass="45405">MTTHHPAEDLAGAELLDATRAALTRYVSLPSAEAADAVVLWIAATHAQPAWAHAPRLVIRAPEKRCGKSRLLDVIEATCHNPFITVNSSSAAVYRSITDDPPTMLVDEADTIFGPKADGNEDLRGLLNAGHQRNRPAKRYDAAANRVESIPTFAMAALAGIGAMPDTIEDRAVIIRMRRRAPGETVSPYRHRRDRPALRALAHQLKAWLRADLTVLEAAEPAMPVEDRAADTWEPLVIVADHAGQHWPDRARAAVLALGAEAEENGEESIRVRLLGDCHTAFEYDTALSTSELLGRLKRDHEAPWITYGPAGLTAAKLGALLREYDIRSGNIRFPDGTQAKGYHRAHFTDAWTRYCPHVGQEASQPSHTSPARSARDGLTLWDGSTRPVAPTRPDPTSNATPGTAGTPTPLRRVPGGAA</sequence>
<feature type="domain" description="DUF3631" evidence="2">
    <location>
        <begin position="176"/>
        <end position="355"/>
    </location>
</feature>
<gene>
    <name evidence="3" type="ORF">BU204_11545</name>
</gene>
<accession>A0A1Q8CSS7</accession>
<feature type="compositionally biased region" description="Polar residues" evidence="1">
    <location>
        <begin position="362"/>
        <end position="372"/>
    </location>
</feature>
<dbReference type="RefSeq" id="WP_075125628.1">
    <property type="nucleotide sequence ID" value="NZ_MSIE01000017.1"/>
</dbReference>
<feature type="compositionally biased region" description="Low complexity" evidence="1">
    <location>
        <begin position="400"/>
        <end position="410"/>
    </location>
</feature>
<dbReference type="InterPro" id="IPR022081">
    <property type="entry name" value="DUF3631"/>
</dbReference>
<dbReference type="OrthoDB" id="3261135at2"/>
<dbReference type="Pfam" id="PF12307">
    <property type="entry name" value="DUF3631"/>
    <property type="match status" value="1"/>
</dbReference>